<name>X0YKS4_9ZZZZ</name>
<dbReference type="AlphaFoldDB" id="X0YKS4"/>
<proteinExistence type="predicted"/>
<gene>
    <name evidence="1" type="ORF">S01H4_13722</name>
</gene>
<dbReference type="InterPro" id="IPR011042">
    <property type="entry name" value="6-blade_b-propeller_TolB-like"/>
</dbReference>
<feature type="non-terminal residue" evidence="1">
    <location>
        <position position="251"/>
    </location>
</feature>
<comment type="caution">
    <text evidence="1">The sequence shown here is derived from an EMBL/GenBank/DDBJ whole genome shotgun (WGS) entry which is preliminary data.</text>
</comment>
<dbReference type="Pfam" id="PF07676">
    <property type="entry name" value="PD40"/>
    <property type="match status" value="2"/>
</dbReference>
<reference evidence="1" key="1">
    <citation type="journal article" date="2014" name="Front. Microbiol.">
        <title>High frequency of phylogenetically diverse reductive dehalogenase-homologous genes in deep subseafloor sedimentary metagenomes.</title>
        <authorList>
            <person name="Kawai M."/>
            <person name="Futagami T."/>
            <person name="Toyoda A."/>
            <person name="Takaki Y."/>
            <person name="Nishi S."/>
            <person name="Hori S."/>
            <person name="Arai W."/>
            <person name="Tsubouchi T."/>
            <person name="Morono Y."/>
            <person name="Uchiyama I."/>
            <person name="Ito T."/>
            <person name="Fujiyama A."/>
            <person name="Inagaki F."/>
            <person name="Takami H."/>
        </authorList>
    </citation>
    <scope>NUCLEOTIDE SEQUENCE</scope>
    <source>
        <strain evidence="1">Expedition CK06-06</strain>
    </source>
</reference>
<protein>
    <submittedName>
        <fullName evidence="1">Uncharacterized protein</fullName>
    </submittedName>
</protein>
<evidence type="ECO:0000313" key="1">
    <source>
        <dbReference type="EMBL" id="GAG56784.1"/>
    </source>
</evidence>
<dbReference type="SUPFAM" id="SSF82171">
    <property type="entry name" value="DPP6 N-terminal domain-like"/>
    <property type="match status" value="1"/>
</dbReference>
<dbReference type="Gene3D" id="2.120.10.30">
    <property type="entry name" value="TolB, C-terminal domain"/>
    <property type="match status" value="1"/>
</dbReference>
<sequence length="251" mass="29097">MNQIAAEDIDSNIAYRKMKPIYTYWKSIGIYQRNLENYDESVILHGRSFGNGCVNCHTFNNNDPGRMFIGVRSMRYGSATLLAENGKVSKIGAKWGYTSWHPSGRNAIYPVMNVRQFFHTAGMEIRDVIDLDSVMLYYDIEEEEVKTDEGFSDKDRLETYPTWTPDGRYLYFCSAAIPWTDRTKVPPKNYDKVKYDLRRITYDVATDTWGEQETVLSSEETGLSILEPRISPDGRFLLFCMSKYGYFPVFQ</sequence>
<dbReference type="InterPro" id="IPR011659">
    <property type="entry name" value="WD40"/>
</dbReference>
<organism evidence="1">
    <name type="scientific">marine sediment metagenome</name>
    <dbReference type="NCBI Taxonomy" id="412755"/>
    <lineage>
        <taxon>unclassified sequences</taxon>
        <taxon>metagenomes</taxon>
        <taxon>ecological metagenomes</taxon>
    </lineage>
</organism>
<dbReference type="EMBL" id="BART01006037">
    <property type="protein sequence ID" value="GAG56784.1"/>
    <property type="molecule type" value="Genomic_DNA"/>
</dbReference>
<accession>X0YKS4</accession>